<proteinExistence type="predicted"/>
<protein>
    <submittedName>
        <fullName evidence="1">Uncharacterized protein</fullName>
    </submittedName>
</protein>
<accession>X1SJC1</accession>
<comment type="caution">
    <text evidence="1">The sequence shown here is derived from an EMBL/GenBank/DDBJ whole genome shotgun (WGS) entry which is preliminary data.</text>
</comment>
<sequence>MPRQPIYFDQEVLDRLKKHTKAKYGGRRALSVVVQFAVVKYLNEEENKSGKKRPTAGPKTF</sequence>
<evidence type="ECO:0000313" key="1">
    <source>
        <dbReference type="EMBL" id="GAI67894.1"/>
    </source>
</evidence>
<reference evidence="1" key="1">
    <citation type="journal article" date="2014" name="Front. Microbiol.">
        <title>High frequency of phylogenetically diverse reductive dehalogenase-homologous genes in deep subseafloor sedimentary metagenomes.</title>
        <authorList>
            <person name="Kawai M."/>
            <person name="Futagami T."/>
            <person name="Toyoda A."/>
            <person name="Takaki Y."/>
            <person name="Nishi S."/>
            <person name="Hori S."/>
            <person name="Arai W."/>
            <person name="Tsubouchi T."/>
            <person name="Morono Y."/>
            <person name="Uchiyama I."/>
            <person name="Ito T."/>
            <person name="Fujiyama A."/>
            <person name="Inagaki F."/>
            <person name="Takami H."/>
        </authorList>
    </citation>
    <scope>NUCLEOTIDE SEQUENCE</scope>
    <source>
        <strain evidence="1">Expedition CK06-06</strain>
    </source>
</reference>
<dbReference type="AlphaFoldDB" id="X1SJC1"/>
<organism evidence="1">
    <name type="scientific">marine sediment metagenome</name>
    <dbReference type="NCBI Taxonomy" id="412755"/>
    <lineage>
        <taxon>unclassified sequences</taxon>
        <taxon>metagenomes</taxon>
        <taxon>ecological metagenomes</taxon>
    </lineage>
</organism>
<dbReference type="EMBL" id="BARW01002131">
    <property type="protein sequence ID" value="GAI67894.1"/>
    <property type="molecule type" value="Genomic_DNA"/>
</dbReference>
<gene>
    <name evidence="1" type="ORF">S12H4_06172</name>
</gene>
<name>X1SJC1_9ZZZZ</name>